<dbReference type="PANTHER" id="PTHR23501:SF59">
    <property type="entry name" value="MAJOR FACILITATOR SUPERFAMILY (MFS) PROFILE DOMAIN-CONTAINING PROTEIN-RELATED"/>
    <property type="match status" value="1"/>
</dbReference>
<feature type="domain" description="Major facilitator superfamily (MFS) profile" evidence="7">
    <location>
        <begin position="55"/>
        <end position="544"/>
    </location>
</feature>
<organism evidence="8 9">
    <name type="scientific">Endocarpon pusillum (strain Z07020 / HMAS-L-300199)</name>
    <name type="common">Lichen-forming fungus</name>
    <dbReference type="NCBI Taxonomy" id="1263415"/>
    <lineage>
        <taxon>Eukaryota</taxon>
        <taxon>Fungi</taxon>
        <taxon>Dikarya</taxon>
        <taxon>Ascomycota</taxon>
        <taxon>Pezizomycotina</taxon>
        <taxon>Eurotiomycetes</taxon>
        <taxon>Chaetothyriomycetidae</taxon>
        <taxon>Verrucariales</taxon>
        <taxon>Verrucariaceae</taxon>
        <taxon>Endocarpon</taxon>
    </lineage>
</organism>
<dbReference type="PRINTS" id="PR01036">
    <property type="entry name" value="TCRTETB"/>
</dbReference>
<dbReference type="OMA" id="WGMGVMV"/>
<keyword evidence="2 6" id="KW-0812">Transmembrane</keyword>
<feature type="transmembrane region" description="Helical" evidence="6">
    <location>
        <begin position="349"/>
        <end position="374"/>
    </location>
</feature>
<feature type="compositionally biased region" description="Basic and acidic residues" evidence="5">
    <location>
        <begin position="558"/>
        <end position="576"/>
    </location>
</feature>
<feature type="transmembrane region" description="Helical" evidence="6">
    <location>
        <begin position="245"/>
        <end position="266"/>
    </location>
</feature>
<dbReference type="Proteomes" id="UP000019373">
    <property type="component" value="Unassembled WGS sequence"/>
</dbReference>
<evidence type="ECO:0000313" key="9">
    <source>
        <dbReference type="Proteomes" id="UP000019373"/>
    </source>
</evidence>
<gene>
    <name evidence="8" type="ORF">EPUS_00973</name>
</gene>
<evidence type="ECO:0000256" key="2">
    <source>
        <dbReference type="ARBA" id="ARBA00022692"/>
    </source>
</evidence>
<feature type="region of interest" description="Disordered" evidence="5">
    <location>
        <begin position="1"/>
        <end position="34"/>
    </location>
</feature>
<dbReference type="CDD" id="cd17502">
    <property type="entry name" value="MFS_Azr1_MDR_like"/>
    <property type="match status" value="1"/>
</dbReference>
<dbReference type="Gene3D" id="1.20.1250.20">
    <property type="entry name" value="MFS general substrate transporter like domains"/>
    <property type="match status" value="1"/>
</dbReference>
<feature type="transmembrane region" description="Helical" evidence="6">
    <location>
        <begin position="406"/>
        <end position="428"/>
    </location>
</feature>
<dbReference type="GO" id="GO:0005886">
    <property type="term" value="C:plasma membrane"/>
    <property type="evidence" value="ECO:0007669"/>
    <property type="project" value="TreeGrafter"/>
</dbReference>
<keyword evidence="4 6" id="KW-0472">Membrane</keyword>
<feature type="transmembrane region" description="Helical" evidence="6">
    <location>
        <begin position="209"/>
        <end position="233"/>
    </location>
</feature>
<dbReference type="Gene3D" id="1.20.1720.10">
    <property type="entry name" value="Multidrug resistance protein D"/>
    <property type="match status" value="1"/>
</dbReference>
<dbReference type="RefSeq" id="XP_007800722.1">
    <property type="nucleotide sequence ID" value="XM_007802531.1"/>
</dbReference>
<dbReference type="GeneID" id="19236032"/>
<accession>U1HWF8</accession>
<evidence type="ECO:0000313" key="8">
    <source>
        <dbReference type="EMBL" id="ERF73719.1"/>
    </source>
</evidence>
<sequence>MASALNNPPQEGRDGSSPTEGPHHPSSSHYLTPEQDENITDVPADFRPTTRFWLAVMTLAVLTLMVALDATIISVALPKIAMKLKGTGIQAFWAGTSFLLTATVFQPSYASFSHIFGRKPLILLAITFFLAGSLIGGLANDFTLLLIGRSLQGVGGGGITALTEIIITDLVPLRLRGQWFGIISAMWSIGSVSGPIIGGAFSQNVSWRWIFYLNLPFIGVGYVMVPLFLRLNFLPSSMASKLRRVDYVGTVVFVGSTTSFLIPVTWGGVMYNWSSWRTLVPLTIGVAGLAVFVLYETYLAVEPLIRLSIFQSRTASIAYATNVLHGMILWCVLYYLPLYFEAVKGYTPIVAGLALFPSSFTVAPTAVVIGLLITWTGKYRWSIILGWTLTTLGIGLLYLFDVDTSTVQWVFIMLVSGVGMGMLFPAMQSALQGASTNKDLAFAVAMFSFFRSFGNTLGVAIGGSIFQNEMRKRLLASPRWADQAVMLAKDSAALVQTIKMMPAGTDKEDLQVAYAQSFRAIAVVLCALAGVSLILSLFIKSYDLNRALETEQGFMNEKNSKATAAEERRPEQKSSG</sequence>
<feature type="transmembrane region" description="Helical" evidence="6">
    <location>
        <begin position="52"/>
        <end position="77"/>
    </location>
</feature>
<feature type="transmembrane region" description="Helical" evidence="6">
    <location>
        <begin position="518"/>
        <end position="539"/>
    </location>
</feature>
<feature type="transmembrane region" description="Helical" evidence="6">
    <location>
        <begin position="89"/>
        <end position="109"/>
    </location>
</feature>
<protein>
    <recommendedName>
        <fullName evidence="7">Major facilitator superfamily (MFS) profile domain-containing protein</fullName>
    </recommendedName>
</protein>
<dbReference type="AlphaFoldDB" id="U1HWF8"/>
<proteinExistence type="predicted"/>
<comment type="subcellular location">
    <subcellularLocation>
        <location evidence="1">Membrane</location>
        <topology evidence="1">Multi-pass membrane protein</topology>
    </subcellularLocation>
</comment>
<feature type="region of interest" description="Disordered" evidence="5">
    <location>
        <begin position="557"/>
        <end position="576"/>
    </location>
</feature>
<feature type="transmembrane region" description="Helical" evidence="6">
    <location>
        <begin position="278"/>
        <end position="295"/>
    </location>
</feature>
<dbReference type="Pfam" id="PF07690">
    <property type="entry name" value="MFS_1"/>
    <property type="match status" value="1"/>
</dbReference>
<dbReference type="EMBL" id="KE720941">
    <property type="protein sequence ID" value="ERF73719.1"/>
    <property type="molecule type" value="Genomic_DNA"/>
</dbReference>
<evidence type="ECO:0000256" key="3">
    <source>
        <dbReference type="ARBA" id="ARBA00022989"/>
    </source>
</evidence>
<dbReference type="PANTHER" id="PTHR23501">
    <property type="entry name" value="MAJOR FACILITATOR SUPERFAMILY"/>
    <property type="match status" value="1"/>
</dbReference>
<dbReference type="InterPro" id="IPR020846">
    <property type="entry name" value="MFS_dom"/>
</dbReference>
<dbReference type="PROSITE" id="PS50850">
    <property type="entry name" value="MFS"/>
    <property type="match status" value="1"/>
</dbReference>
<dbReference type="FunFam" id="1.20.1250.20:FF:000786">
    <property type="entry name" value="MFS multidrug transporter, putative"/>
    <property type="match status" value="1"/>
</dbReference>
<feature type="transmembrane region" description="Helical" evidence="6">
    <location>
        <begin position="440"/>
        <end position="466"/>
    </location>
</feature>
<evidence type="ECO:0000256" key="4">
    <source>
        <dbReference type="ARBA" id="ARBA00023136"/>
    </source>
</evidence>
<name>U1HWF8_ENDPU</name>
<dbReference type="InterPro" id="IPR036259">
    <property type="entry name" value="MFS_trans_sf"/>
</dbReference>
<reference evidence="9" key="1">
    <citation type="journal article" date="2014" name="BMC Genomics">
        <title>Genome characteristics reveal the impact of lichenization on lichen-forming fungus Endocarpon pusillum Hedwig (Verrucariales, Ascomycota).</title>
        <authorList>
            <person name="Wang Y.-Y."/>
            <person name="Liu B."/>
            <person name="Zhang X.-Y."/>
            <person name="Zhou Q.-M."/>
            <person name="Zhang T."/>
            <person name="Li H."/>
            <person name="Yu Y.-F."/>
            <person name="Zhang X.-L."/>
            <person name="Hao X.-Y."/>
            <person name="Wang M."/>
            <person name="Wang L."/>
            <person name="Wei J.-C."/>
        </authorList>
    </citation>
    <scope>NUCLEOTIDE SEQUENCE [LARGE SCALE GENOMIC DNA]</scope>
    <source>
        <strain evidence="9">Z07020 / HMAS-L-300199</strain>
    </source>
</reference>
<feature type="transmembrane region" description="Helical" evidence="6">
    <location>
        <begin position="316"/>
        <end position="337"/>
    </location>
</feature>
<evidence type="ECO:0000256" key="6">
    <source>
        <dbReference type="SAM" id="Phobius"/>
    </source>
</evidence>
<dbReference type="eggNOG" id="KOG0254">
    <property type="taxonomic scope" value="Eukaryota"/>
</dbReference>
<dbReference type="SUPFAM" id="SSF103473">
    <property type="entry name" value="MFS general substrate transporter"/>
    <property type="match status" value="2"/>
</dbReference>
<dbReference type="OrthoDB" id="2351791at2759"/>
<dbReference type="HOGENOM" id="CLU_000960_22_0_1"/>
<keyword evidence="9" id="KW-1185">Reference proteome</keyword>
<evidence type="ECO:0000259" key="7">
    <source>
        <dbReference type="PROSITE" id="PS50850"/>
    </source>
</evidence>
<dbReference type="GO" id="GO:0022857">
    <property type="term" value="F:transmembrane transporter activity"/>
    <property type="evidence" value="ECO:0007669"/>
    <property type="project" value="InterPro"/>
</dbReference>
<feature type="transmembrane region" description="Helical" evidence="6">
    <location>
        <begin position="179"/>
        <end position="197"/>
    </location>
</feature>
<evidence type="ECO:0000256" key="1">
    <source>
        <dbReference type="ARBA" id="ARBA00004141"/>
    </source>
</evidence>
<feature type="transmembrane region" description="Helical" evidence="6">
    <location>
        <begin position="121"/>
        <end position="139"/>
    </location>
</feature>
<keyword evidence="3 6" id="KW-1133">Transmembrane helix</keyword>
<dbReference type="InterPro" id="IPR011701">
    <property type="entry name" value="MFS"/>
</dbReference>
<feature type="transmembrane region" description="Helical" evidence="6">
    <location>
        <begin position="381"/>
        <end position="400"/>
    </location>
</feature>
<evidence type="ECO:0000256" key="5">
    <source>
        <dbReference type="SAM" id="MobiDB-lite"/>
    </source>
</evidence>
<dbReference type="FunFam" id="1.20.1720.10:FF:000018">
    <property type="entry name" value="Putative MFS multidrug transporter"/>
    <property type="match status" value="1"/>
</dbReference>